<comment type="caution">
    <text evidence="1">The sequence shown here is derived from an EMBL/GenBank/DDBJ whole genome shotgun (WGS) entry which is preliminary data.</text>
</comment>
<organism evidence="1 2">
    <name type="scientific">Coregonus suidteri</name>
    <dbReference type="NCBI Taxonomy" id="861788"/>
    <lineage>
        <taxon>Eukaryota</taxon>
        <taxon>Metazoa</taxon>
        <taxon>Chordata</taxon>
        <taxon>Craniata</taxon>
        <taxon>Vertebrata</taxon>
        <taxon>Euteleostomi</taxon>
        <taxon>Actinopterygii</taxon>
        <taxon>Neopterygii</taxon>
        <taxon>Teleostei</taxon>
        <taxon>Protacanthopterygii</taxon>
        <taxon>Salmoniformes</taxon>
        <taxon>Salmonidae</taxon>
        <taxon>Coregoninae</taxon>
        <taxon>Coregonus</taxon>
    </lineage>
</organism>
<protein>
    <submittedName>
        <fullName evidence="1">Uncharacterized protein</fullName>
    </submittedName>
</protein>
<evidence type="ECO:0000313" key="2">
    <source>
        <dbReference type="Proteomes" id="UP001356427"/>
    </source>
</evidence>
<dbReference type="EMBL" id="JAGTTL010000011">
    <property type="protein sequence ID" value="KAK6315901.1"/>
    <property type="molecule type" value="Genomic_DNA"/>
</dbReference>
<dbReference type="Proteomes" id="UP001356427">
    <property type="component" value="Unassembled WGS sequence"/>
</dbReference>
<name>A0AAN8MBQ5_9TELE</name>
<gene>
    <name evidence="1" type="ORF">J4Q44_G00134250</name>
</gene>
<reference evidence="1 2" key="1">
    <citation type="submission" date="2021-04" db="EMBL/GenBank/DDBJ databases">
        <authorList>
            <person name="De Guttry C."/>
            <person name="Zahm M."/>
            <person name="Klopp C."/>
            <person name="Cabau C."/>
            <person name="Louis A."/>
            <person name="Berthelot C."/>
            <person name="Parey E."/>
            <person name="Roest Crollius H."/>
            <person name="Montfort J."/>
            <person name="Robinson-Rechavi M."/>
            <person name="Bucao C."/>
            <person name="Bouchez O."/>
            <person name="Gislard M."/>
            <person name="Lluch J."/>
            <person name="Milhes M."/>
            <person name="Lampietro C."/>
            <person name="Lopez Roques C."/>
            <person name="Donnadieu C."/>
            <person name="Braasch I."/>
            <person name="Desvignes T."/>
            <person name="Postlethwait J."/>
            <person name="Bobe J."/>
            <person name="Wedekind C."/>
            <person name="Guiguen Y."/>
        </authorList>
    </citation>
    <scope>NUCLEOTIDE SEQUENCE [LARGE SCALE GENOMIC DNA]</scope>
    <source>
        <strain evidence="1">Cs_M1</strain>
        <tissue evidence="1">Blood</tissue>
    </source>
</reference>
<proteinExistence type="predicted"/>
<dbReference type="AlphaFoldDB" id="A0AAN8MBQ5"/>
<evidence type="ECO:0000313" key="1">
    <source>
        <dbReference type="EMBL" id="KAK6315901.1"/>
    </source>
</evidence>
<sequence length="86" mass="10029">MITRTIPKFEDCSGHFKPGLLRETHWYWIMVFKDKKKLCFASPERSRPKNLSSKCRACIQQALDEGLPQGRHLQSSLKKAIVLNWV</sequence>
<keyword evidence="2" id="KW-1185">Reference proteome</keyword>
<accession>A0AAN8MBQ5</accession>